<dbReference type="InterPro" id="IPR026960">
    <property type="entry name" value="RVT-Znf"/>
</dbReference>
<dbReference type="Pfam" id="PF00078">
    <property type="entry name" value="RVT_1"/>
    <property type="match status" value="1"/>
</dbReference>
<dbReference type="EMBL" id="UZAU01000026">
    <property type="status" value="NOT_ANNOTATED_CDS"/>
    <property type="molecule type" value="Genomic_DNA"/>
</dbReference>
<dbReference type="CDD" id="cd01650">
    <property type="entry name" value="RT_nLTR_like"/>
    <property type="match status" value="1"/>
</dbReference>
<dbReference type="Gramene" id="evm.model.01.1381">
    <property type="protein sequence ID" value="cds.evm.model.01.1381"/>
    <property type="gene ID" value="evm.TU.01.1381"/>
</dbReference>
<evidence type="ECO:0000313" key="3">
    <source>
        <dbReference type="EnsemblPlants" id="cds.evm.model.01.1381"/>
    </source>
</evidence>
<protein>
    <recommendedName>
        <fullName evidence="2">Reverse transcriptase domain-containing protein</fullName>
    </recommendedName>
</protein>
<dbReference type="Proteomes" id="UP000596661">
    <property type="component" value="Chromosome 1"/>
</dbReference>
<evidence type="ECO:0000313" key="4">
    <source>
        <dbReference type="Proteomes" id="UP000596661"/>
    </source>
</evidence>
<dbReference type="Pfam" id="PF14111">
    <property type="entry name" value="DUF4283"/>
    <property type="match status" value="1"/>
</dbReference>
<keyword evidence="4" id="KW-1185">Reference proteome</keyword>
<feature type="region of interest" description="Disordered" evidence="1">
    <location>
        <begin position="1423"/>
        <end position="1443"/>
    </location>
</feature>
<sequence>MGDSSSEQNIEGDMEELRLQFIEEASLELEADFEINTEIAKTGVLAKILGSRPLTKGRIKQILSGVWNLKGKWRMKTMEQGTWGIFFDKLEDKEEVLKRRPWILAGQLLNIREWPLDGNWYGVPMNKAVFWVEIHGLPTPYLAFQNSSVIGAKVGEFLASDGVDNRTIARRGFLKLKVDIHLDQRLPAGFYLMFVPGSGRLPFLPLEMQIPPDGPWIKANVPIRNCFDTKRPVLLRDGEDRTANIQAIRRVQVSNEGPSTGNGTRIGVEATTTIDTDNCTKGTKEVGKNNSNNSSEGGTAGMTSGTPNFEVKEHPMNKLGPNPEDANVIVCMMAHNGPDAAQVIEKPHHEVCKSRTPHHHPEPIFINGPTETLEEITDKISGPILDERKSPNESGTKWFHDPILSPISGHNLRKGRLQEYSTKKGLEFKNIERKEKSLKEQWDGAILQNFLRSTGSIDLGYSGCKYTWLNKRKNGGSPITSSDHGAMVFDSIMCKTKGFRPFRFFEAWFEDPSCWEVIKEAWCRDNQENDRGSIGKSINRTQSALRWWSKNVFGDCDNKIKELEFELQTLQSKEVHETDEVAEEDILKNLGELWRRKESMWKQRSRELWLSKGDRNSSFFHASTMVRRKRNQIWNLKNSNGMLCSNVKEIGTILNEYFIDLFSSKGQVSYDGLDVLISNSISHYENNMLTAIPDQEEIRSHVFLMHPLKAPGPDGLSGCFYRKCWHFVGDDVVKSIQRFFASGTLDPSLNHSFICLIPKGTNPDCVERYRPIALCNFVYKVIARILAHRLKVVLDHLIAPTQSAFLPGRWIAESTLLTQEVVNVIKKKKGKGGLLAIKMDMNKAYDRLEWGFLKAVMERFGFSTHFINLVMCCVTTVSYSILLNGKPLKRFKPERGIRQGDPMSPYLFLLCNEVLSRLLSLEQDRGRLHGIKVARNVPALSHLMFADDTIIFSRANLRDIETLNDCIQQFEEWSGQKCSKQKSGILFSGNCSNSLKEAIENKLDMSVISDSEKHLGNPFIFGRSKRKDFHFLKSKLVERLEGWKLKSLSKAGRLVYINSVALALPNYAMSTFKIPLSSCRELDAIVRKFWWNGSLDNQDIDMGTKIGGIQINVNASTDTLIWKNSLVGKFSVKGAYWVEQQERFGEKEDLWRWIWNSKIHPRLSLLLWRVCSNVLPTGDKFPSVEVNFCPLCHTAPESSLHLFTKCSIALALWFSSPWPIRIDRVMGTNMKEVMRNLCSSIDHTNRPNFINCIGVILDCIWNTRNKVFHTENYVPNVNLLRGEISSRLAEIQLIVGENDSRSTYTERESQSRITTTKTVMVDGSFKEGKYGCAMVAMDMSSMEWWHVFKHKYHYKLYIFQNEKAFNLCNFTQATLLSKPNATSYMWYPSRSGFFYFTFNNGSLSSTCQGSKKLAVKVTSSPKRSAISPKLPPMKAPAPSSGGVVSSSPTYPWPFRPKEAASPAPGPYATSPAVIPSLVPDKGGGIPFINSNPAVPLPTGEVDSATIRPLPMSSHGGQVMMGCFGVQMAMLCMVLLLL</sequence>
<accession>A0A803NGT1</accession>
<evidence type="ECO:0000256" key="1">
    <source>
        <dbReference type="SAM" id="MobiDB-lite"/>
    </source>
</evidence>
<evidence type="ECO:0000259" key="2">
    <source>
        <dbReference type="PROSITE" id="PS50878"/>
    </source>
</evidence>
<dbReference type="InterPro" id="IPR043502">
    <property type="entry name" value="DNA/RNA_pol_sf"/>
</dbReference>
<proteinExistence type="predicted"/>
<dbReference type="Pfam" id="PF13966">
    <property type="entry name" value="zf-RVT"/>
    <property type="match status" value="1"/>
</dbReference>
<dbReference type="SUPFAM" id="SSF56672">
    <property type="entry name" value="DNA/RNA polymerases"/>
    <property type="match status" value="1"/>
</dbReference>
<reference evidence="3" key="2">
    <citation type="submission" date="2021-03" db="UniProtKB">
        <authorList>
            <consortium name="EnsemblPlants"/>
        </authorList>
    </citation>
    <scope>IDENTIFICATION</scope>
</reference>
<dbReference type="PANTHER" id="PTHR34662:SF3">
    <property type="entry name" value="OS04G0422700 PROTEIN"/>
    <property type="match status" value="1"/>
</dbReference>
<dbReference type="InterPro" id="IPR000477">
    <property type="entry name" value="RT_dom"/>
</dbReference>
<feature type="domain" description="Reverse transcriptase" evidence="2">
    <location>
        <begin position="738"/>
        <end position="1007"/>
    </location>
</feature>
<reference evidence="3" key="1">
    <citation type="submission" date="2018-11" db="EMBL/GenBank/DDBJ databases">
        <authorList>
            <person name="Grassa J C."/>
        </authorList>
    </citation>
    <scope>NUCLEOTIDE SEQUENCE [LARGE SCALE GENOMIC DNA]</scope>
</reference>
<dbReference type="PANTHER" id="PTHR34662">
    <property type="entry name" value="OS04G0422700 PROTEIN"/>
    <property type="match status" value="1"/>
</dbReference>
<dbReference type="PROSITE" id="PS50878">
    <property type="entry name" value="RT_POL"/>
    <property type="match status" value="1"/>
</dbReference>
<dbReference type="InterPro" id="IPR025558">
    <property type="entry name" value="DUF4283"/>
</dbReference>
<dbReference type="EnsemblPlants" id="evm.model.01.1381">
    <property type="protein sequence ID" value="cds.evm.model.01.1381"/>
    <property type="gene ID" value="evm.TU.01.1381"/>
</dbReference>
<feature type="region of interest" description="Disordered" evidence="1">
    <location>
        <begin position="277"/>
        <end position="321"/>
    </location>
</feature>
<organism evidence="3 4">
    <name type="scientific">Cannabis sativa</name>
    <name type="common">Hemp</name>
    <name type="synonym">Marijuana</name>
    <dbReference type="NCBI Taxonomy" id="3483"/>
    <lineage>
        <taxon>Eukaryota</taxon>
        <taxon>Viridiplantae</taxon>
        <taxon>Streptophyta</taxon>
        <taxon>Embryophyta</taxon>
        <taxon>Tracheophyta</taxon>
        <taxon>Spermatophyta</taxon>
        <taxon>Magnoliopsida</taxon>
        <taxon>eudicotyledons</taxon>
        <taxon>Gunneridae</taxon>
        <taxon>Pentapetalae</taxon>
        <taxon>rosids</taxon>
        <taxon>fabids</taxon>
        <taxon>Rosales</taxon>
        <taxon>Cannabaceae</taxon>
        <taxon>Cannabis</taxon>
    </lineage>
</organism>
<name>A0A803NGT1_CANSA</name>